<dbReference type="EMBL" id="CATQJA010002662">
    <property type="protein sequence ID" value="CAJ0580581.1"/>
    <property type="molecule type" value="Genomic_DNA"/>
</dbReference>
<keyword evidence="2" id="KW-0812">Transmembrane</keyword>
<comment type="caution">
    <text evidence="3">The sequence shown here is derived from an EMBL/GenBank/DDBJ whole genome shotgun (WGS) entry which is preliminary data.</text>
</comment>
<evidence type="ECO:0000256" key="1">
    <source>
        <dbReference type="SAM" id="MobiDB-lite"/>
    </source>
</evidence>
<protein>
    <submittedName>
        <fullName evidence="3">Uncharacterized protein</fullName>
    </submittedName>
</protein>
<gene>
    <name evidence="3" type="ORF">MSPICULIGERA_LOCUS18778</name>
</gene>
<feature type="region of interest" description="Disordered" evidence="1">
    <location>
        <begin position="1"/>
        <end position="31"/>
    </location>
</feature>
<keyword evidence="2" id="KW-1133">Transmembrane helix</keyword>
<proteinExistence type="predicted"/>
<evidence type="ECO:0000313" key="4">
    <source>
        <dbReference type="Proteomes" id="UP001177023"/>
    </source>
</evidence>
<feature type="transmembrane region" description="Helical" evidence="2">
    <location>
        <begin position="47"/>
        <end position="70"/>
    </location>
</feature>
<evidence type="ECO:0000256" key="2">
    <source>
        <dbReference type="SAM" id="Phobius"/>
    </source>
</evidence>
<organism evidence="3 4">
    <name type="scientific">Mesorhabditis spiculigera</name>
    <dbReference type="NCBI Taxonomy" id="96644"/>
    <lineage>
        <taxon>Eukaryota</taxon>
        <taxon>Metazoa</taxon>
        <taxon>Ecdysozoa</taxon>
        <taxon>Nematoda</taxon>
        <taxon>Chromadorea</taxon>
        <taxon>Rhabditida</taxon>
        <taxon>Rhabditina</taxon>
        <taxon>Rhabditomorpha</taxon>
        <taxon>Rhabditoidea</taxon>
        <taxon>Rhabditidae</taxon>
        <taxon>Mesorhabditinae</taxon>
        <taxon>Mesorhabditis</taxon>
    </lineage>
</organism>
<keyword evidence="4" id="KW-1185">Reference proteome</keyword>
<sequence length="84" mass="9406">MDEAVTRTPKSQDVRLPLSGDEIPENGPTRKLLGNKEPKSRLFRLKILAFVCVSQGGLLLIAALIVLYFYSAITRYHIPKNEHG</sequence>
<reference evidence="3" key="1">
    <citation type="submission" date="2023-06" db="EMBL/GenBank/DDBJ databases">
        <authorList>
            <person name="Delattre M."/>
        </authorList>
    </citation>
    <scope>NUCLEOTIDE SEQUENCE</scope>
    <source>
        <strain evidence="3">AF72</strain>
    </source>
</reference>
<feature type="non-terminal residue" evidence="3">
    <location>
        <position position="84"/>
    </location>
</feature>
<accession>A0AA36D4I5</accession>
<dbReference type="AlphaFoldDB" id="A0AA36D4I5"/>
<keyword evidence="2" id="KW-0472">Membrane</keyword>
<dbReference type="Proteomes" id="UP001177023">
    <property type="component" value="Unassembled WGS sequence"/>
</dbReference>
<name>A0AA36D4I5_9BILA</name>
<evidence type="ECO:0000313" key="3">
    <source>
        <dbReference type="EMBL" id="CAJ0580581.1"/>
    </source>
</evidence>